<keyword evidence="1" id="KW-0472">Membrane</keyword>
<dbReference type="OrthoDB" id="333057at2"/>
<evidence type="ECO:0000256" key="1">
    <source>
        <dbReference type="SAM" id="Phobius"/>
    </source>
</evidence>
<protein>
    <submittedName>
        <fullName evidence="2">DUF1761 domain-containing protein</fullName>
    </submittedName>
</protein>
<evidence type="ECO:0000313" key="3">
    <source>
        <dbReference type="Proteomes" id="UP000295706"/>
    </source>
</evidence>
<accession>A0A4R4K3A9</accession>
<name>A0A4R4K3A9_9BACT</name>
<comment type="caution">
    <text evidence="2">The sequence shown here is derived from an EMBL/GenBank/DDBJ whole genome shotgun (WGS) entry which is preliminary data.</text>
</comment>
<dbReference type="Proteomes" id="UP000295706">
    <property type="component" value="Unassembled WGS sequence"/>
</dbReference>
<feature type="transmembrane region" description="Helical" evidence="1">
    <location>
        <begin position="50"/>
        <end position="71"/>
    </location>
</feature>
<feature type="transmembrane region" description="Helical" evidence="1">
    <location>
        <begin position="83"/>
        <end position="100"/>
    </location>
</feature>
<dbReference type="RefSeq" id="WP_132120720.1">
    <property type="nucleotide sequence ID" value="NZ_SMJU01000013.1"/>
</dbReference>
<sequence length="136" mass="14423">MTTPRINFLAVFVAAVTTFVLGAIWYITFQTPWMELSGVTEAQAAESDPVSAYLISFITYLLGAYALALLFKSMQVSTLQTGALTGALIGALIVGGNIFTNNTYELKPIGLSILNAGFSAVSYAAMGAILGAWQKK</sequence>
<dbReference type="EMBL" id="SMJU01000013">
    <property type="protein sequence ID" value="TDB61874.1"/>
    <property type="molecule type" value="Genomic_DNA"/>
</dbReference>
<feature type="transmembrane region" description="Helical" evidence="1">
    <location>
        <begin position="112"/>
        <end position="133"/>
    </location>
</feature>
<dbReference type="Pfam" id="PF08570">
    <property type="entry name" value="DUF1761"/>
    <property type="match status" value="1"/>
</dbReference>
<proteinExistence type="predicted"/>
<reference evidence="2 3" key="1">
    <citation type="submission" date="2019-02" db="EMBL/GenBank/DDBJ databases">
        <title>Arundinibacter roseus gen. nov., sp. nov., a new member of the family Cytophagaceae.</title>
        <authorList>
            <person name="Szuroczki S."/>
            <person name="Khayer B."/>
            <person name="Sproer C."/>
            <person name="Toumi M."/>
            <person name="Szabo A."/>
            <person name="Felfoldi T."/>
            <person name="Schumann P."/>
            <person name="Toth E."/>
        </authorList>
    </citation>
    <scope>NUCLEOTIDE SEQUENCE [LARGE SCALE GENOMIC DNA]</scope>
    <source>
        <strain evidence="2 3">DMA-k-7a</strain>
    </source>
</reference>
<feature type="transmembrane region" description="Helical" evidence="1">
    <location>
        <begin position="7"/>
        <end position="27"/>
    </location>
</feature>
<keyword evidence="1" id="KW-0812">Transmembrane</keyword>
<gene>
    <name evidence="2" type="ORF">EZE20_19230</name>
</gene>
<organism evidence="2 3">
    <name type="scientific">Arundinibacter roseus</name>
    <dbReference type="NCBI Taxonomy" id="2070510"/>
    <lineage>
        <taxon>Bacteria</taxon>
        <taxon>Pseudomonadati</taxon>
        <taxon>Bacteroidota</taxon>
        <taxon>Cytophagia</taxon>
        <taxon>Cytophagales</taxon>
        <taxon>Spirosomataceae</taxon>
        <taxon>Arundinibacter</taxon>
    </lineage>
</organism>
<keyword evidence="3" id="KW-1185">Reference proteome</keyword>
<dbReference type="AlphaFoldDB" id="A0A4R4K3A9"/>
<dbReference type="InterPro" id="IPR013879">
    <property type="entry name" value="DUF1761"/>
</dbReference>
<evidence type="ECO:0000313" key="2">
    <source>
        <dbReference type="EMBL" id="TDB61874.1"/>
    </source>
</evidence>
<keyword evidence="1" id="KW-1133">Transmembrane helix</keyword>